<evidence type="ECO:0000313" key="2">
    <source>
        <dbReference type="EMBL" id="MFC6006553.1"/>
    </source>
</evidence>
<dbReference type="SMART" id="SM00858">
    <property type="entry name" value="SAF"/>
    <property type="match status" value="1"/>
</dbReference>
<gene>
    <name evidence="2" type="primary">cpaB</name>
    <name evidence="2" type="ORF">ACFQDO_05355</name>
</gene>
<reference evidence="3" key="1">
    <citation type="journal article" date="2019" name="Int. J. Syst. Evol. Microbiol.">
        <title>The Global Catalogue of Microorganisms (GCM) 10K type strain sequencing project: providing services to taxonomists for standard genome sequencing and annotation.</title>
        <authorList>
            <consortium name="The Broad Institute Genomics Platform"/>
            <consortium name="The Broad Institute Genome Sequencing Center for Infectious Disease"/>
            <person name="Wu L."/>
            <person name="Ma J."/>
        </authorList>
    </citation>
    <scope>NUCLEOTIDE SEQUENCE [LARGE SCALE GENOMIC DNA]</scope>
    <source>
        <strain evidence="3">KACC 14249</strain>
    </source>
</reference>
<dbReference type="NCBIfam" id="TIGR03177">
    <property type="entry name" value="pilus_cpaB"/>
    <property type="match status" value="1"/>
</dbReference>
<dbReference type="Proteomes" id="UP001596189">
    <property type="component" value="Unassembled WGS sequence"/>
</dbReference>
<dbReference type="RefSeq" id="WP_345718037.1">
    <property type="nucleotide sequence ID" value="NZ_BAABFP010000008.1"/>
</dbReference>
<proteinExistence type="predicted"/>
<protein>
    <submittedName>
        <fullName evidence="2">Flp pilus assembly protein CpaB</fullName>
    </submittedName>
</protein>
<evidence type="ECO:0000313" key="3">
    <source>
        <dbReference type="Proteomes" id="UP001596189"/>
    </source>
</evidence>
<dbReference type="EMBL" id="JBHSRD010000003">
    <property type="protein sequence ID" value="MFC6006553.1"/>
    <property type="molecule type" value="Genomic_DNA"/>
</dbReference>
<comment type="caution">
    <text evidence="2">The sequence shown here is derived from an EMBL/GenBank/DDBJ whole genome shotgun (WGS) entry which is preliminary data.</text>
</comment>
<sequence length="237" mass="23601">MTRLLDRLRARSERTPPAGVGGWVPLRRRGHGLRRWLAAGCAAAATAVALGTLAPDPRPGVPVLVAARDVPAGAALQDGDLDVVRRPATEVPAQALTSTDAAVGRVVAAPLRAREVLTRSRLVGRSLLAARPAGDVMVPVRMADGAASALLTPGSRVDVLVAAPDQPAARTVARGATVLAVPGAASSGASTGGSTLLGGSAATDPGQGGLVLLAVPASTGNDLAQAAVVGQLSFLVR</sequence>
<dbReference type="InterPro" id="IPR013974">
    <property type="entry name" value="SAF"/>
</dbReference>
<dbReference type="CDD" id="cd11614">
    <property type="entry name" value="SAF_CpaB_FlgA_like"/>
    <property type="match status" value="1"/>
</dbReference>
<dbReference type="InterPro" id="IPR017592">
    <property type="entry name" value="Pilus_assmbl_Flp-typ_CpaB"/>
</dbReference>
<dbReference type="Gene3D" id="3.90.1210.10">
    <property type="entry name" value="Antifreeze-like/N-acetylneuraminic acid synthase C-terminal domain"/>
    <property type="match status" value="1"/>
</dbReference>
<feature type="domain" description="SAF" evidence="1">
    <location>
        <begin position="61"/>
        <end position="123"/>
    </location>
</feature>
<accession>A0ABW1JCY0</accession>
<dbReference type="InterPro" id="IPR031571">
    <property type="entry name" value="RcpC_dom"/>
</dbReference>
<organism evidence="2 3">
    <name type="scientific">Angustibacter luteus</name>
    <dbReference type="NCBI Taxonomy" id="658456"/>
    <lineage>
        <taxon>Bacteria</taxon>
        <taxon>Bacillati</taxon>
        <taxon>Actinomycetota</taxon>
        <taxon>Actinomycetes</taxon>
        <taxon>Kineosporiales</taxon>
        <taxon>Kineosporiaceae</taxon>
    </lineage>
</organism>
<dbReference type="Pfam" id="PF16976">
    <property type="entry name" value="RcpC"/>
    <property type="match status" value="1"/>
</dbReference>
<evidence type="ECO:0000259" key="1">
    <source>
        <dbReference type="SMART" id="SM00858"/>
    </source>
</evidence>
<dbReference type="Pfam" id="PF08666">
    <property type="entry name" value="SAF"/>
    <property type="match status" value="1"/>
</dbReference>
<keyword evidence="3" id="KW-1185">Reference proteome</keyword>
<name>A0ABW1JCY0_9ACTN</name>